<evidence type="ECO:0000313" key="4">
    <source>
        <dbReference type="Proteomes" id="UP000694864"/>
    </source>
</evidence>
<dbReference type="PANTHER" id="PTHR46236">
    <property type="entry name" value="TRAF-LIKE SUPERFAMILY PROTEIN"/>
    <property type="match status" value="1"/>
</dbReference>
<name>A0ABM1QFS3_CAMSA</name>
<protein>
    <submittedName>
        <fullName evidence="5">MATH domain and coiled-coil domain-containing protein At3g58440-like</fullName>
    </submittedName>
</protein>
<dbReference type="InterPro" id="IPR002083">
    <property type="entry name" value="MATH/TRAF_dom"/>
</dbReference>
<dbReference type="Gene3D" id="2.60.210.10">
    <property type="entry name" value="Apoptosis, Tumor Necrosis Factor Receptor Associated Protein 2, Chain A"/>
    <property type="match status" value="1"/>
</dbReference>
<keyword evidence="4" id="KW-1185">Reference proteome</keyword>
<reference evidence="4" key="1">
    <citation type="journal article" date="2014" name="Nat. Commun.">
        <title>The emerging biofuel crop Camelina sativa retains a highly undifferentiated hexaploid genome structure.</title>
        <authorList>
            <person name="Kagale S."/>
            <person name="Koh C."/>
            <person name="Nixon J."/>
            <person name="Bollina V."/>
            <person name="Clarke W.E."/>
            <person name="Tuteja R."/>
            <person name="Spillane C."/>
            <person name="Robinson S.J."/>
            <person name="Links M.G."/>
            <person name="Clarke C."/>
            <person name="Higgins E.E."/>
            <person name="Huebert T."/>
            <person name="Sharpe A.G."/>
            <person name="Parkin I.A."/>
        </authorList>
    </citation>
    <scope>NUCLEOTIDE SEQUENCE [LARGE SCALE GENOMIC DNA]</scope>
    <source>
        <strain evidence="4">cv. DH55</strain>
    </source>
</reference>
<dbReference type="PROSITE" id="PS50144">
    <property type="entry name" value="MATH"/>
    <property type="match status" value="1"/>
</dbReference>
<dbReference type="PANTHER" id="PTHR46236:SF33">
    <property type="entry name" value="MEPRIN AND TRAF-LIKE DOMAIN-CONTAINING PROTEIN-RELATED"/>
    <property type="match status" value="1"/>
</dbReference>
<dbReference type="InterPro" id="IPR008974">
    <property type="entry name" value="TRAF-like"/>
</dbReference>
<dbReference type="RefSeq" id="XP_019085611.1">
    <property type="nucleotide sequence ID" value="XM_019230066.1"/>
</dbReference>
<keyword evidence="2" id="KW-0812">Transmembrane</keyword>
<feature type="domain" description="MATH" evidence="3">
    <location>
        <begin position="9"/>
        <end position="139"/>
    </location>
</feature>
<reference evidence="5" key="2">
    <citation type="submission" date="2025-08" db="UniProtKB">
        <authorList>
            <consortium name="RefSeq"/>
        </authorList>
    </citation>
    <scope>IDENTIFICATION</scope>
    <source>
        <tissue evidence="5">Leaf</tissue>
    </source>
</reference>
<dbReference type="CDD" id="cd00121">
    <property type="entry name" value="MATH"/>
    <property type="match status" value="1"/>
</dbReference>
<evidence type="ECO:0000259" key="3">
    <source>
        <dbReference type="PROSITE" id="PS50144"/>
    </source>
</evidence>
<proteinExistence type="predicted"/>
<keyword evidence="2" id="KW-1133">Transmembrane helix</keyword>
<keyword evidence="1" id="KW-0175">Coiled coil</keyword>
<dbReference type="SMART" id="SM00061">
    <property type="entry name" value="MATH"/>
    <property type="match status" value="1"/>
</dbReference>
<feature type="transmembrane region" description="Helical" evidence="2">
    <location>
        <begin position="203"/>
        <end position="223"/>
    </location>
</feature>
<accession>A0ABM1QFS3</accession>
<evidence type="ECO:0000313" key="5">
    <source>
        <dbReference type="RefSeq" id="XP_019085611.1"/>
    </source>
</evidence>
<dbReference type="GeneID" id="109126485"/>
<dbReference type="SUPFAM" id="SSF49599">
    <property type="entry name" value="TRAF domain-like"/>
    <property type="match status" value="1"/>
</dbReference>
<evidence type="ECO:0000256" key="1">
    <source>
        <dbReference type="ARBA" id="ARBA00023054"/>
    </source>
</evidence>
<keyword evidence="2" id="KW-0472">Membrane</keyword>
<organism evidence="4 5">
    <name type="scientific">Camelina sativa</name>
    <name type="common">False flax</name>
    <name type="synonym">Myagrum sativum</name>
    <dbReference type="NCBI Taxonomy" id="90675"/>
    <lineage>
        <taxon>Eukaryota</taxon>
        <taxon>Viridiplantae</taxon>
        <taxon>Streptophyta</taxon>
        <taxon>Embryophyta</taxon>
        <taxon>Tracheophyta</taxon>
        <taxon>Spermatophyta</taxon>
        <taxon>Magnoliopsida</taxon>
        <taxon>eudicotyledons</taxon>
        <taxon>Gunneridae</taxon>
        <taxon>Pentapetalae</taxon>
        <taxon>rosids</taxon>
        <taxon>malvids</taxon>
        <taxon>Brassicales</taxon>
        <taxon>Brassicaceae</taxon>
        <taxon>Camelineae</taxon>
        <taxon>Camelina</taxon>
    </lineage>
</organism>
<dbReference type="Proteomes" id="UP000694864">
    <property type="component" value="Chromosome 9"/>
</dbReference>
<sequence>MSGSVSKMQEKFTWVFENFSSLQDAKPEYRYSPTFTVGGCNWRLCAHPGGVMKDGSYVDCLSVYLYHAPGSPLPGKGREVKYRITLVNVNPQYNKVIGEECFMDSKSISRFVDFLPLDKLRNKLEGFLVHDRLTIVAEVDVLPGNVVPLEPVKMIASLNSKEASVKGDCPSHQVAQEITSQEKLNNDAGSDELRIYSMIRWGMCPMLILIVSFVLVYCLDLLAL</sequence>
<evidence type="ECO:0000256" key="2">
    <source>
        <dbReference type="SAM" id="Phobius"/>
    </source>
</evidence>
<dbReference type="Pfam" id="PF22486">
    <property type="entry name" value="MATH_2"/>
    <property type="match status" value="1"/>
</dbReference>
<gene>
    <name evidence="5" type="primary">LOC109126485</name>
</gene>
<dbReference type="InterPro" id="IPR050804">
    <property type="entry name" value="MCC"/>
</dbReference>